<keyword evidence="1" id="KW-0732">Signal</keyword>
<dbReference type="EMBL" id="LBMM01000718">
    <property type="protein sequence ID" value="KMQ97649.1"/>
    <property type="molecule type" value="Genomic_DNA"/>
</dbReference>
<dbReference type="InterPro" id="IPR009832">
    <property type="entry name" value="DUF1397"/>
</dbReference>
<dbReference type="PANTHER" id="PTHR20997:SF2">
    <property type="entry name" value="EG:BACR42I17.2 PROTEIN-RELATED"/>
    <property type="match status" value="1"/>
</dbReference>
<proteinExistence type="predicted"/>
<dbReference type="Proteomes" id="UP000036403">
    <property type="component" value="Unassembled WGS sequence"/>
</dbReference>
<organism evidence="2 3">
    <name type="scientific">Lasius niger</name>
    <name type="common">Black garden ant</name>
    <dbReference type="NCBI Taxonomy" id="67767"/>
    <lineage>
        <taxon>Eukaryota</taxon>
        <taxon>Metazoa</taxon>
        <taxon>Ecdysozoa</taxon>
        <taxon>Arthropoda</taxon>
        <taxon>Hexapoda</taxon>
        <taxon>Insecta</taxon>
        <taxon>Pterygota</taxon>
        <taxon>Neoptera</taxon>
        <taxon>Endopterygota</taxon>
        <taxon>Hymenoptera</taxon>
        <taxon>Apocrita</taxon>
        <taxon>Aculeata</taxon>
        <taxon>Formicoidea</taxon>
        <taxon>Formicidae</taxon>
        <taxon>Formicinae</taxon>
        <taxon>Lasius</taxon>
        <taxon>Lasius</taxon>
    </lineage>
</organism>
<gene>
    <name evidence="2" type="ORF">RF55_2010</name>
</gene>
<keyword evidence="3" id="KW-1185">Reference proteome</keyword>
<dbReference type="STRING" id="67767.A0A0J7L587"/>
<accession>A0A0J7L587</accession>
<evidence type="ECO:0000256" key="1">
    <source>
        <dbReference type="SAM" id="SignalP"/>
    </source>
</evidence>
<sequence length="312" mass="33941">MKMITAVAFLLGLVACTHSQENIPSADEVLQQVGGVIGNIPELNNLNVSALPNIEEAKNLFKEKCTKNGGADAFDNAQRAQVDMVHCLQSLINITELQAEMEKYKPTGDLDIVFKNYCNKRSILRACVNNFTNTVEHCLDEKERENKKIVLNITDSLLEFICYKEGDRIALFISAGGPECFQSKQQAIQDCANNTYGGYIPKTDPSNNLIGLESLPSLTFGTRECRDMANLQVCVVAELEKCSDPTPANIMDSIFNFVKRVTPCENVLNAQSAAATGTKSASGASHVTGALSTLAIIPFIVASYSNFIPATM</sequence>
<feature type="chain" id="PRO_5005290843" evidence="1">
    <location>
        <begin position="20"/>
        <end position="312"/>
    </location>
</feature>
<comment type="caution">
    <text evidence="2">The sequence shown here is derived from an EMBL/GenBank/DDBJ whole genome shotgun (WGS) entry which is preliminary data.</text>
</comment>
<protein>
    <submittedName>
        <fullName evidence="2">Interferon-related developmental regulator 1-like protein</fullName>
    </submittedName>
</protein>
<evidence type="ECO:0000313" key="3">
    <source>
        <dbReference type="Proteomes" id="UP000036403"/>
    </source>
</evidence>
<dbReference type="PROSITE" id="PS51257">
    <property type="entry name" value="PROKAR_LIPOPROTEIN"/>
    <property type="match status" value="1"/>
</dbReference>
<dbReference type="AlphaFoldDB" id="A0A0J7L587"/>
<dbReference type="OrthoDB" id="6512861at2759"/>
<reference evidence="2 3" key="1">
    <citation type="submission" date="2015-04" db="EMBL/GenBank/DDBJ databases">
        <title>Lasius niger genome sequencing.</title>
        <authorList>
            <person name="Konorov E.A."/>
            <person name="Nikitin M.A."/>
            <person name="Kirill M.V."/>
            <person name="Chang P."/>
        </authorList>
    </citation>
    <scope>NUCLEOTIDE SEQUENCE [LARGE SCALE GENOMIC DNA]</scope>
    <source>
        <tissue evidence="2">Whole</tissue>
    </source>
</reference>
<dbReference type="PaxDb" id="67767-A0A0J7L587"/>
<dbReference type="Pfam" id="PF07165">
    <property type="entry name" value="DUF1397"/>
    <property type="match status" value="1"/>
</dbReference>
<dbReference type="PANTHER" id="PTHR20997">
    <property type="entry name" value="EG:BACR42I17.2 PROTEIN-RELATED"/>
    <property type="match status" value="1"/>
</dbReference>
<evidence type="ECO:0000313" key="2">
    <source>
        <dbReference type="EMBL" id="KMQ97649.1"/>
    </source>
</evidence>
<name>A0A0J7L587_LASNI</name>
<feature type="signal peptide" evidence="1">
    <location>
        <begin position="1"/>
        <end position="19"/>
    </location>
</feature>